<dbReference type="SUPFAM" id="SSF81631">
    <property type="entry name" value="PAP/OAS1 substrate-binding domain"/>
    <property type="match status" value="1"/>
</dbReference>
<evidence type="ECO:0000313" key="3">
    <source>
        <dbReference type="EMBL" id="KAF4592316.1"/>
    </source>
</evidence>
<proteinExistence type="predicted"/>
<name>A0A8H4VFJ6_9HYPO</name>
<feature type="signal peptide" evidence="2">
    <location>
        <begin position="1"/>
        <end position="25"/>
    </location>
</feature>
<dbReference type="AlphaFoldDB" id="A0A8H4VFJ6"/>
<feature type="compositionally biased region" description="Basic residues" evidence="1">
    <location>
        <begin position="1034"/>
        <end position="1048"/>
    </location>
</feature>
<feature type="compositionally biased region" description="Acidic residues" evidence="1">
    <location>
        <begin position="987"/>
        <end position="1002"/>
    </location>
</feature>
<dbReference type="GO" id="GO:0005634">
    <property type="term" value="C:nucleus"/>
    <property type="evidence" value="ECO:0007669"/>
    <property type="project" value="TreeGrafter"/>
</dbReference>
<organism evidence="3 4">
    <name type="scientific">Ophiocordyceps camponoti-floridani</name>
    <dbReference type="NCBI Taxonomy" id="2030778"/>
    <lineage>
        <taxon>Eukaryota</taxon>
        <taxon>Fungi</taxon>
        <taxon>Dikarya</taxon>
        <taxon>Ascomycota</taxon>
        <taxon>Pezizomycotina</taxon>
        <taxon>Sordariomycetes</taxon>
        <taxon>Hypocreomycetidae</taxon>
        <taxon>Hypocreales</taxon>
        <taxon>Ophiocordycipitaceae</taxon>
        <taxon>Ophiocordyceps</taxon>
    </lineage>
</organism>
<dbReference type="SUPFAM" id="SSF56219">
    <property type="entry name" value="DNase I-like"/>
    <property type="match status" value="1"/>
</dbReference>
<evidence type="ECO:0000256" key="2">
    <source>
        <dbReference type="SAM" id="SignalP"/>
    </source>
</evidence>
<dbReference type="Gene3D" id="1.10.1410.10">
    <property type="match status" value="1"/>
</dbReference>
<dbReference type="Proteomes" id="UP000562929">
    <property type="component" value="Unassembled WGS sequence"/>
</dbReference>
<dbReference type="Pfam" id="PF13563">
    <property type="entry name" value="2_5_RNA_ligase2"/>
    <property type="match status" value="1"/>
</dbReference>
<dbReference type="Gene3D" id="3.30.460.10">
    <property type="entry name" value="Beta Polymerase, domain 2"/>
    <property type="match status" value="1"/>
</dbReference>
<gene>
    <name evidence="3" type="ORF">GQ602_002615</name>
</gene>
<evidence type="ECO:0000313" key="4">
    <source>
        <dbReference type="Proteomes" id="UP000562929"/>
    </source>
</evidence>
<dbReference type="Gene3D" id="3.90.1140.10">
    <property type="entry name" value="Cyclic phosphodiesterase"/>
    <property type="match status" value="1"/>
</dbReference>
<dbReference type="PANTHER" id="PTHR10682">
    <property type="entry name" value="POLY A POLYMERASE"/>
    <property type="match status" value="1"/>
</dbReference>
<feature type="region of interest" description="Disordered" evidence="1">
    <location>
        <begin position="975"/>
        <end position="1054"/>
    </location>
</feature>
<dbReference type="GO" id="GO:1990817">
    <property type="term" value="F:poly(A) RNA polymerase activity"/>
    <property type="evidence" value="ECO:0007669"/>
    <property type="project" value="TreeGrafter"/>
</dbReference>
<sequence>MGIGQAIVISSIRFMFSHIVLRALAVTQHSDTSSSSDVYNAHIPDKPPKRELQWIHHASSPPTTRPSVSSPPWNHPLWPALQRVRSLHDKAGARWPPHINVVYPFVPSAALPEAARTLLRLRLRPLAVNLNDVGSFVRRRAGDGIFFLRPDETAELSRMRISGLGGCREALMDKARSLTPFCFDVSCLCIMVRESSTGSGPGRMNLWARLHLGSGQEDSMLDYGLASEPQETFHHQKDVWLPMTHLSRHIEQLHRFVSASYNVHVEPDQDPSRYAALVANILSVNATADVLVLHDVTESFLLFLSGSSDICARYPYSTSGLVRASLQSGPFPSIVALSRFPFTWIRVHWDEAHSDMAVLEFHTLQVQRDESRKPLIVAAFSLTPGSDDEALVSRRYQLQRLLSHLTSKYPHHTLLIASHINTDTSQGEVGLQADSEIESLIREANLKDVWLLSRLGPGESSSLATGLTPASELREGEEGATFDPLTNTLAALTGHDNTRPRRYDRILTSGNLTLEPAAYNLFGRSIPLASPHGGVRCLFSLESDPDQSGSEAGMMPIHVCKAQQSIQAADGIRAVLANSGYLPTRTEEQQQWQAFTLLERVILTSTEAGYQATGAQISLIPVGSFGLGVSTSSSHVDCLCVASMSPAVFFTIATQRLRSASADGIAVLRRVKSPSEQCSSFKFKASASISGSALLPPSQQVMKRPSSDPAFALPPQTLAKLKPLLDLFYLRKSIPDMAAVRLAHLLIRAWSESRGLHGSRFGFLGGFQITSMLVPVCKSLAMESGIVRASDIVRTFFKHYANFNWGENMEGITWTTFLNPTAPPNRVSCGLSEFLSGYSTYIEIEARYWGSSFQKRTNLFRRLESRLPALLLGTERTLPIVGMRLWPDRLVLHQTASPDSQYSGEYTGYYLIGLYQREGSLSGQQLPGLSTSNSEALQARLFDFEATIRNASDQTCSHITTQEVEAQHIIPLTFQPDALPSRPSSSPDDETDSDSDSEEQALDTETINTLVNPHPPAPTRSRRHEQNPLGSKPRSQRPHRRLPRSLRRRAGEEP</sequence>
<protein>
    <submittedName>
        <fullName evidence="3">Poly(A) polymerase pla1</fullName>
    </submittedName>
</protein>
<dbReference type="Gene3D" id="3.60.10.10">
    <property type="entry name" value="Endonuclease/exonuclease/phosphatase"/>
    <property type="match status" value="1"/>
</dbReference>
<reference evidence="3 4" key="1">
    <citation type="journal article" date="2020" name="G3 (Bethesda)">
        <title>Genetic Underpinnings of Host Manipulation by Ophiocordyceps as Revealed by Comparative Transcriptomics.</title>
        <authorList>
            <person name="Will I."/>
            <person name="Das B."/>
            <person name="Trinh T."/>
            <person name="Brachmann A."/>
            <person name="Ohm R.A."/>
            <person name="de Bekker C."/>
        </authorList>
    </citation>
    <scope>NUCLEOTIDE SEQUENCE [LARGE SCALE GENOMIC DNA]</scope>
    <source>
        <strain evidence="3 4">EC05</strain>
    </source>
</reference>
<feature type="chain" id="PRO_5034246067" evidence="2">
    <location>
        <begin position="26"/>
        <end position="1054"/>
    </location>
</feature>
<comment type="caution">
    <text evidence="3">The sequence shown here is derived from an EMBL/GenBank/DDBJ whole genome shotgun (WGS) entry which is preliminary data.</text>
</comment>
<dbReference type="PANTHER" id="PTHR10682:SF23">
    <property type="entry name" value="POLYNUCLEOTIDE ADENYLYLTRANSFERASE"/>
    <property type="match status" value="1"/>
</dbReference>
<dbReference type="OrthoDB" id="10263155at2759"/>
<keyword evidence="2" id="KW-0732">Signal</keyword>
<dbReference type="InterPro" id="IPR036691">
    <property type="entry name" value="Endo/exonu/phosph_ase_sf"/>
</dbReference>
<dbReference type="EMBL" id="JAACLJ010000002">
    <property type="protein sequence ID" value="KAF4592316.1"/>
    <property type="molecule type" value="Genomic_DNA"/>
</dbReference>
<evidence type="ECO:0000256" key="1">
    <source>
        <dbReference type="SAM" id="MobiDB-lite"/>
    </source>
</evidence>
<keyword evidence="4" id="KW-1185">Reference proteome</keyword>
<dbReference type="InterPro" id="IPR043519">
    <property type="entry name" value="NT_sf"/>
</dbReference>
<accession>A0A8H4VFJ6</accession>